<dbReference type="Pfam" id="PF00188">
    <property type="entry name" value="CAP"/>
    <property type="match status" value="1"/>
</dbReference>
<sequence>MSWLFAEPNEICPDNVNMTDSFRRIFHTVHNNLRSKLAKGYIHSKEGRKLPSAGDMYYMVYDCDLEAGAQQHASKCSLKVSNSSSRKDIGENIRVIEGSSRSPAYAAETALKEWWSEMPASGLNTEMIFTEEMNYPKYNSSRHFTQASM</sequence>
<dbReference type="SUPFAM" id="SSF55797">
    <property type="entry name" value="PR-1-like"/>
    <property type="match status" value="1"/>
</dbReference>
<dbReference type="CDD" id="cd05380">
    <property type="entry name" value="CAP_euk"/>
    <property type="match status" value="1"/>
</dbReference>
<dbReference type="InterPro" id="IPR035940">
    <property type="entry name" value="CAP_sf"/>
</dbReference>
<protein>
    <submittedName>
        <fullName evidence="2">SCP-like protein</fullName>
    </submittedName>
</protein>
<organism evidence="2 3">
    <name type="scientific">Ancylostoma caninum</name>
    <name type="common">Dog hookworm</name>
    <dbReference type="NCBI Taxonomy" id="29170"/>
    <lineage>
        <taxon>Eukaryota</taxon>
        <taxon>Metazoa</taxon>
        <taxon>Ecdysozoa</taxon>
        <taxon>Nematoda</taxon>
        <taxon>Chromadorea</taxon>
        <taxon>Rhabditida</taxon>
        <taxon>Rhabditina</taxon>
        <taxon>Rhabditomorpha</taxon>
        <taxon>Strongyloidea</taxon>
        <taxon>Ancylostomatidae</taxon>
        <taxon>Ancylostomatinae</taxon>
        <taxon>Ancylostoma</taxon>
    </lineage>
</organism>
<evidence type="ECO:0000259" key="1">
    <source>
        <dbReference type="SMART" id="SM00198"/>
    </source>
</evidence>
<feature type="domain" description="SCP" evidence="1">
    <location>
        <begin position="21"/>
        <end position="142"/>
    </location>
</feature>
<name>A0A368G9L3_ANCCA</name>
<gene>
    <name evidence="2" type="ORF">ANCCAN_14643</name>
</gene>
<reference evidence="2 3" key="1">
    <citation type="submission" date="2014-10" db="EMBL/GenBank/DDBJ databases">
        <title>Draft genome of the hookworm Ancylostoma caninum.</title>
        <authorList>
            <person name="Mitreva M."/>
        </authorList>
    </citation>
    <scope>NUCLEOTIDE SEQUENCE [LARGE SCALE GENOMIC DNA]</scope>
    <source>
        <strain evidence="2 3">Baltimore</strain>
    </source>
</reference>
<dbReference type="OrthoDB" id="10374380at2759"/>
<proteinExistence type="predicted"/>
<accession>A0A368G9L3</accession>
<dbReference type="EMBL" id="JOJR01000338">
    <property type="protein sequence ID" value="RCN39437.1"/>
    <property type="molecule type" value="Genomic_DNA"/>
</dbReference>
<keyword evidence="3" id="KW-1185">Reference proteome</keyword>
<dbReference type="AlphaFoldDB" id="A0A368G9L3"/>
<dbReference type="Proteomes" id="UP000252519">
    <property type="component" value="Unassembled WGS sequence"/>
</dbReference>
<dbReference type="SMART" id="SM00198">
    <property type="entry name" value="SCP"/>
    <property type="match status" value="1"/>
</dbReference>
<dbReference type="InterPro" id="IPR014044">
    <property type="entry name" value="CAP_dom"/>
</dbReference>
<comment type="caution">
    <text evidence="2">The sequence shown here is derived from an EMBL/GenBank/DDBJ whole genome shotgun (WGS) entry which is preliminary data.</text>
</comment>
<dbReference type="STRING" id="29170.A0A368G9L3"/>
<dbReference type="Gene3D" id="3.40.33.10">
    <property type="entry name" value="CAP"/>
    <property type="match status" value="1"/>
</dbReference>
<evidence type="ECO:0000313" key="3">
    <source>
        <dbReference type="Proteomes" id="UP000252519"/>
    </source>
</evidence>
<evidence type="ECO:0000313" key="2">
    <source>
        <dbReference type="EMBL" id="RCN39437.1"/>
    </source>
</evidence>